<organism evidence="2 3">
    <name type="scientific">Steinernema hermaphroditum</name>
    <dbReference type="NCBI Taxonomy" id="289476"/>
    <lineage>
        <taxon>Eukaryota</taxon>
        <taxon>Metazoa</taxon>
        <taxon>Ecdysozoa</taxon>
        <taxon>Nematoda</taxon>
        <taxon>Chromadorea</taxon>
        <taxon>Rhabditida</taxon>
        <taxon>Tylenchina</taxon>
        <taxon>Panagrolaimomorpha</taxon>
        <taxon>Strongyloidoidea</taxon>
        <taxon>Steinernematidae</taxon>
        <taxon>Steinernema</taxon>
    </lineage>
</organism>
<sequence>MSKIICRVFGPQYQYTSFLSDVHTIDEFKWYVSGEAWPRITYANSYCPEDIVRHLSIQCFPACDERTVFWECFARGHIDVSGGSHRGTVSKMWHDSFYMYKRKNGTNKKEHSVPSADLLLGHFLAPISELTIEVHVDVIRSSLIDISSPENELIANAPDAARFAIEDELVYVSKTVLMAHSHFFNVLFTGDFLEKMADSEPYSLTGIQLEEFMHFLAIIHGLKEDIDPDSVKYLLRLGDMWECRAVMNRCKDYLRSPDADMSFGDRILLADRHDFDEIVTDIVEQISQQELRMFVQGGHHKNLSRYTSQLLIERHAFH</sequence>
<dbReference type="PANTHER" id="PTHR22744:SF14">
    <property type="entry name" value="BTB DOMAIN-CONTAINING PROTEIN-RELATED"/>
    <property type="match status" value="1"/>
</dbReference>
<evidence type="ECO:0000259" key="1">
    <source>
        <dbReference type="PROSITE" id="PS50097"/>
    </source>
</evidence>
<comment type="caution">
    <text evidence="2">The sequence shown here is derived from an EMBL/GenBank/DDBJ whole genome shotgun (WGS) entry which is preliminary data.</text>
</comment>
<name>A0AA39LR65_9BILA</name>
<accession>A0AA39LR65</accession>
<dbReference type="CDD" id="cd18186">
    <property type="entry name" value="BTB_POZ_ZBTB_KLHL-like"/>
    <property type="match status" value="1"/>
</dbReference>
<dbReference type="EMBL" id="JAUCMV010000004">
    <property type="protein sequence ID" value="KAK0406667.1"/>
    <property type="molecule type" value="Genomic_DNA"/>
</dbReference>
<dbReference type="InterPro" id="IPR000210">
    <property type="entry name" value="BTB/POZ_dom"/>
</dbReference>
<dbReference type="SUPFAM" id="SSF54695">
    <property type="entry name" value="POZ domain"/>
    <property type="match status" value="1"/>
</dbReference>
<dbReference type="SMART" id="SM00225">
    <property type="entry name" value="BTB"/>
    <property type="match status" value="1"/>
</dbReference>
<dbReference type="Pfam" id="PF00651">
    <property type="entry name" value="BTB"/>
    <property type="match status" value="1"/>
</dbReference>
<reference evidence="2" key="1">
    <citation type="submission" date="2023-06" db="EMBL/GenBank/DDBJ databases">
        <title>Genomic analysis of the entomopathogenic nematode Steinernema hermaphroditum.</title>
        <authorList>
            <person name="Schwarz E.M."/>
            <person name="Heppert J.K."/>
            <person name="Baniya A."/>
            <person name="Schwartz H.T."/>
            <person name="Tan C.-H."/>
            <person name="Antoshechkin I."/>
            <person name="Sternberg P.W."/>
            <person name="Goodrich-Blair H."/>
            <person name="Dillman A.R."/>
        </authorList>
    </citation>
    <scope>NUCLEOTIDE SEQUENCE</scope>
    <source>
        <strain evidence="2">PS9179</strain>
        <tissue evidence="2">Whole animal</tissue>
    </source>
</reference>
<dbReference type="Proteomes" id="UP001175271">
    <property type="component" value="Unassembled WGS sequence"/>
</dbReference>
<dbReference type="PROSITE" id="PS50097">
    <property type="entry name" value="BTB"/>
    <property type="match status" value="1"/>
</dbReference>
<evidence type="ECO:0000313" key="3">
    <source>
        <dbReference type="Proteomes" id="UP001175271"/>
    </source>
</evidence>
<keyword evidence="3" id="KW-1185">Reference proteome</keyword>
<dbReference type="Gene3D" id="3.30.710.10">
    <property type="entry name" value="Potassium Channel Kv1.1, Chain A"/>
    <property type="match status" value="1"/>
</dbReference>
<gene>
    <name evidence="2" type="ORF">QR680_018721</name>
</gene>
<feature type="domain" description="BTB" evidence="1">
    <location>
        <begin position="159"/>
        <end position="228"/>
    </location>
</feature>
<evidence type="ECO:0000313" key="2">
    <source>
        <dbReference type="EMBL" id="KAK0406667.1"/>
    </source>
</evidence>
<protein>
    <recommendedName>
        <fullName evidence="1">BTB domain-containing protein</fullName>
    </recommendedName>
</protein>
<proteinExistence type="predicted"/>
<dbReference type="InterPro" id="IPR011333">
    <property type="entry name" value="SKP1/BTB/POZ_sf"/>
</dbReference>
<dbReference type="AlphaFoldDB" id="A0AA39LR65"/>
<dbReference type="PANTHER" id="PTHR22744">
    <property type="entry name" value="HELIX LOOP HELIX PROTEIN 21-RELATED"/>
    <property type="match status" value="1"/>
</dbReference>